<dbReference type="Gene3D" id="3.90.79.40">
    <property type="entry name" value="EvaA sugar 2,3-dehydratase subunit"/>
    <property type="match status" value="2"/>
</dbReference>
<name>A0A1T2LAU9_9GAMM</name>
<feature type="domain" description="dTDP-4-dehydro-6-deoxy-alpha-D-glucopyranose 2,3-dehydratase" evidence="1">
    <location>
        <begin position="5"/>
        <end position="181"/>
    </location>
</feature>
<dbReference type="AlphaFoldDB" id="A0A1T2LAU9"/>
<dbReference type="Pfam" id="PF03559">
    <property type="entry name" value="Hexose_dehydrat"/>
    <property type="match status" value="2"/>
</dbReference>
<evidence type="ECO:0000259" key="1">
    <source>
        <dbReference type="Pfam" id="PF03559"/>
    </source>
</evidence>
<dbReference type="InterPro" id="IPR005212">
    <property type="entry name" value="EvaA-like"/>
</dbReference>
<dbReference type="EMBL" id="MPRL01000002">
    <property type="protein sequence ID" value="OOZ42174.1"/>
    <property type="molecule type" value="Genomic_DNA"/>
</dbReference>
<dbReference type="Proteomes" id="UP000191110">
    <property type="component" value="Unassembled WGS sequence"/>
</dbReference>
<dbReference type="GO" id="GO:0016829">
    <property type="term" value="F:lyase activity"/>
    <property type="evidence" value="ECO:0007669"/>
    <property type="project" value="InterPro"/>
</dbReference>
<feature type="domain" description="dTDP-4-dehydro-6-deoxy-alpha-D-glucopyranose 2,3-dehydratase" evidence="1">
    <location>
        <begin position="232"/>
        <end position="416"/>
    </location>
</feature>
<comment type="caution">
    <text evidence="2">The sequence shown here is derived from an EMBL/GenBank/DDBJ whole genome shotgun (WGS) entry which is preliminary data.</text>
</comment>
<dbReference type="OrthoDB" id="9814961at2"/>
<accession>A0A1T2LAU9</accession>
<dbReference type="InterPro" id="IPR038153">
    <property type="entry name" value="EvaA-like_sf"/>
</dbReference>
<protein>
    <recommendedName>
        <fullName evidence="1">dTDP-4-dehydro-6-deoxy-alpha-D-glucopyranose 2,3-dehydratase domain-containing protein</fullName>
    </recommendedName>
</protein>
<sequence>MTNLTRRINFSDCDNWQLDRGVIRHDTGRFFSIACIQDGNEEHVMIDQPEIGLLGYLLKEESGELYWLVQHKEEPGNAPISQLSPTVQATRSNYEQVHKGKSTPFLEYFTGKDKLAAVSASEQGSKFLNKFNRNEKVLLSEQELSEHSYRSSNHEWLSTSQIKAALRESYSINTDARSVIATSCWDLLFKDRAQPFSNPLLPSSLNHALARSYQTVDSNRIEKAFNLLKTFNSTHRSSYSPKGLEAMEHHTLSELGIETEQGESVVNYFDVQIPSREVTHWQQPLLMRNEIEECLLYIALIDGTAMVSITAYPEPGFNNRVEFGPSMQSGKGGHKYTPNELSLALLNADLICSLEQTDEGGRFYQNRCRYGIAVGEAQTVLLKHENSCWVTLGELEKMTGTGGVLTNELRTNLSLLLAYS</sequence>
<keyword evidence="3" id="KW-1185">Reference proteome</keyword>
<dbReference type="RefSeq" id="WP_078482201.1">
    <property type="nucleotide sequence ID" value="NZ_MPRL01000002.1"/>
</dbReference>
<organism evidence="2 3">
    <name type="scientific">Solemya pervernicosa gill symbiont</name>
    <dbReference type="NCBI Taxonomy" id="642797"/>
    <lineage>
        <taxon>Bacteria</taxon>
        <taxon>Pseudomonadati</taxon>
        <taxon>Pseudomonadota</taxon>
        <taxon>Gammaproteobacteria</taxon>
        <taxon>sulfur-oxidizing symbionts</taxon>
    </lineage>
</organism>
<gene>
    <name evidence="2" type="ORF">BOW53_00925</name>
</gene>
<reference evidence="2 3" key="1">
    <citation type="submission" date="2016-11" db="EMBL/GenBank/DDBJ databases">
        <title>Mixed transmission modes and dynamic genome evolution in an obligate animal-bacterial symbiosis.</title>
        <authorList>
            <person name="Russell S.L."/>
            <person name="Corbett-Detig R.B."/>
            <person name="Cavanaugh C.M."/>
        </authorList>
    </citation>
    <scope>NUCLEOTIDE SEQUENCE [LARGE SCALE GENOMIC DNA]</scope>
    <source>
        <strain evidence="2">Sveles-Q1</strain>
    </source>
</reference>
<evidence type="ECO:0000313" key="3">
    <source>
        <dbReference type="Proteomes" id="UP000191110"/>
    </source>
</evidence>
<evidence type="ECO:0000313" key="2">
    <source>
        <dbReference type="EMBL" id="OOZ42174.1"/>
    </source>
</evidence>
<proteinExistence type="predicted"/>